<evidence type="ECO:0000256" key="2">
    <source>
        <dbReference type="ARBA" id="ARBA00005810"/>
    </source>
</evidence>
<keyword evidence="8" id="KW-0067">ATP-binding</keyword>
<name>A0A098C1F0_9BACT</name>
<comment type="function">
    <text evidence="10">Catalyzes the transfer of pyrophosphate from adenosine triphosphate (ATP) to 6-hydroxymethyl-7,8-dihydropterin, an enzymatic step in folate biosynthesis pathway.</text>
</comment>
<dbReference type="Gene3D" id="3.30.70.560">
    <property type="entry name" value="7,8-Dihydro-6-hydroxymethylpterin-pyrophosphokinase HPPK"/>
    <property type="match status" value="1"/>
</dbReference>
<protein>
    <recommendedName>
        <fullName evidence="4">2-amino-4-hydroxy-6-hydroxymethyldihydropteridine pyrophosphokinase</fullName>
        <ecNumber evidence="3">2.7.6.3</ecNumber>
    </recommendedName>
    <alternativeName>
        <fullName evidence="11">6-hydroxymethyl-7,8-dihydropterin pyrophosphokinase</fullName>
    </alternativeName>
    <alternativeName>
        <fullName evidence="12">7,8-dihydro-6-hydroxymethylpterin-pyrophosphokinase</fullName>
    </alternativeName>
</protein>
<dbReference type="NCBIfam" id="TIGR01498">
    <property type="entry name" value="folK"/>
    <property type="match status" value="1"/>
</dbReference>
<keyword evidence="9" id="KW-0289">Folate biosynthesis</keyword>
<organism evidence="14 15">
    <name type="scientific">Fermentimonas caenicola</name>
    <dbReference type="NCBI Taxonomy" id="1562970"/>
    <lineage>
        <taxon>Bacteria</taxon>
        <taxon>Pseudomonadati</taxon>
        <taxon>Bacteroidota</taxon>
        <taxon>Bacteroidia</taxon>
        <taxon>Bacteroidales</taxon>
        <taxon>Dysgonomonadaceae</taxon>
        <taxon>Fermentimonas</taxon>
    </lineage>
</organism>
<dbReference type="GO" id="GO:0046654">
    <property type="term" value="P:tetrahydrofolate biosynthetic process"/>
    <property type="evidence" value="ECO:0007669"/>
    <property type="project" value="UniProtKB-UniPathway"/>
</dbReference>
<dbReference type="GO" id="GO:0005524">
    <property type="term" value="F:ATP binding"/>
    <property type="evidence" value="ECO:0007669"/>
    <property type="project" value="UniProtKB-KW"/>
</dbReference>
<evidence type="ECO:0000259" key="13">
    <source>
        <dbReference type="Pfam" id="PF01288"/>
    </source>
</evidence>
<evidence type="ECO:0000313" key="15">
    <source>
        <dbReference type="Proteomes" id="UP000032417"/>
    </source>
</evidence>
<evidence type="ECO:0000256" key="6">
    <source>
        <dbReference type="ARBA" id="ARBA00022741"/>
    </source>
</evidence>
<evidence type="ECO:0000256" key="8">
    <source>
        <dbReference type="ARBA" id="ARBA00022840"/>
    </source>
</evidence>
<dbReference type="Proteomes" id="UP000032417">
    <property type="component" value="Chromosome 1"/>
</dbReference>
<keyword evidence="15" id="KW-1185">Reference proteome</keyword>
<dbReference type="SUPFAM" id="SSF55083">
    <property type="entry name" value="6-hydroxymethyl-7,8-dihydropterin pyrophosphokinase, HPPK"/>
    <property type="match status" value="1"/>
</dbReference>
<dbReference type="CDD" id="cd00483">
    <property type="entry name" value="HPPK"/>
    <property type="match status" value="1"/>
</dbReference>
<evidence type="ECO:0000256" key="12">
    <source>
        <dbReference type="ARBA" id="ARBA00033413"/>
    </source>
</evidence>
<evidence type="ECO:0000256" key="11">
    <source>
        <dbReference type="ARBA" id="ARBA00029766"/>
    </source>
</evidence>
<dbReference type="AlphaFoldDB" id="A0A098C1F0"/>
<keyword evidence="6" id="KW-0547">Nucleotide-binding</keyword>
<keyword evidence="7 14" id="KW-0418">Kinase</keyword>
<proteinExistence type="inferred from homology"/>
<evidence type="ECO:0000256" key="3">
    <source>
        <dbReference type="ARBA" id="ARBA00013253"/>
    </source>
</evidence>
<comment type="similarity">
    <text evidence="2">Belongs to the HPPK family.</text>
</comment>
<evidence type="ECO:0000313" key="14">
    <source>
        <dbReference type="EMBL" id="CEA15757.1"/>
    </source>
</evidence>
<dbReference type="InterPro" id="IPR000550">
    <property type="entry name" value="Hppk"/>
</dbReference>
<comment type="pathway">
    <text evidence="1">Cofactor biosynthesis; tetrahydrofolate biosynthesis; 2-amino-4-hydroxy-6-hydroxymethyl-7,8-dihydropteridine diphosphate from 7,8-dihydroneopterin triphosphate: step 4/4.</text>
</comment>
<dbReference type="EC" id="2.7.6.3" evidence="3"/>
<gene>
    <name evidence="14" type="ORF">ING2E5B_1004</name>
</gene>
<dbReference type="GO" id="GO:0046656">
    <property type="term" value="P:folic acid biosynthetic process"/>
    <property type="evidence" value="ECO:0007669"/>
    <property type="project" value="UniProtKB-KW"/>
</dbReference>
<evidence type="ECO:0000256" key="4">
    <source>
        <dbReference type="ARBA" id="ARBA00016218"/>
    </source>
</evidence>
<sequence length="166" mass="19060">MEDKENRIFSVFLSLGSNLGNKERNIEFAYKKIEEQIGDIKSSSAFFYSSPVGFISENNFVNSVCEVTSYLDVDSIFATSQRIEKEMGRVGKSLNGVHSDRIIDIDILLINDLIINRPDLIIPHPRLHERSFVIIPLSEIAGDVLHPVLKKTIRELKEEFYRKFQI</sequence>
<evidence type="ECO:0000256" key="10">
    <source>
        <dbReference type="ARBA" id="ARBA00029409"/>
    </source>
</evidence>
<dbReference type="UniPathway" id="UPA00077">
    <property type="reaction ID" value="UER00155"/>
</dbReference>
<evidence type="ECO:0000256" key="9">
    <source>
        <dbReference type="ARBA" id="ARBA00022909"/>
    </source>
</evidence>
<dbReference type="EMBL" id="LN515532">
    <property type="protein sequence ID" value="CEA15757.1"/>
    <property type="molecule type" value="Genomic_DNA"/>
</dbReference>
<reference evidence="14 15" key="1">
    <citation type="submission" date="2014-08" db="EMBL/GenBank/DDBJ databases">
        <authorList>
            <person name="Wibberg D."/>
        </authorList>
    </citation>
    <scope>NUCLEOTIDE SEQUENCE [LARGE SCALE GENOMIC DNA]</scope>
    <source>
        <strain evidence="15">ING2-E5B</strain>
    </source>
</reference>
<feature type="domain" description="7,8-dihydro-6-hydroxymethylpterin-pyrophosphokinase" evidence="13">
    <location>
        <begin position="12"/>
        <end position="141"/>
    </location>
</feature>
<dbReference type="HOGENOM" id="CLU_097916_1_2_10"/>
<dbReference type="InterPro" id="IPR035907">
    <property type="entry name" value="Hppk_sf"/>
</dbReference>
<dbReference type="KEGG" id="pbt:ING2E5B_1004"/>
<dbReference type="PANTHER" id="PTHR43071:SF1">
    <property type="entry name" value="2-AMINO-4-HYDROXY-6-HYDROXYMETHYLDIHYDROPTERIDINE PYROPHOSPHOKINASE"/>
    <property type="match status" value="1"/>
</dbReference>
<evidence type="ECO:0000256" key="7">
    <source>
        <dbReference type="ARBA" id="ARBA00022777"/>
    </source>
</evidence>
<dbReference type="GO" id="GO:0016301">
    <property type="term" value="F:kinase activity"/>
    <property type="evidence" value="ECO:0007669"/>
    <property type="project" value="UniProtKB-KW"/>
</dbReference>
<dbReference type="OrthoDB" id="9808041at2"/>
<keyword evidence="5" id="KW-0808">Transferase</keyword>
<accession>A0A098C1F0</accession>
<dbReference type="Pfam" id="PF01288">
    <property type="entry name" value="HPPK"/>
    <property type="match status" value="1"/>
</dbReference>
<evidence type="ECO:0000256" key="1">
    <source>
        <dbReference type="ARBA" id="ARBA00005051"/>
    </source>
</evidence>
<evidence type="ECO:0000256" key="5">
    <source>
        <dbReference type="ARBA" id="ARBA00022679"/>
    </source>
</evidence>
<dbReference type="GO" id="GO:0003848">
    <property type="term" value="F:2-amino-4-hydroxy-6-hydroxymethyldihydropteridine diphosphokinase activity"/>
    <property type="evidence" value="ECO:0007669"/>
    <property type="project" value="UniProtKB-EC"/>
</dbReference>
<dbReference type="PANTHER" id="PTHR43071">
    <property type="entry name" value="2-AMINO-4-HYDROXY-6-HYDROXYMETHYLDIHYDROPTERIDINE PYROPHOSPHOKINASE"/>
    <property type="match status" value="1"/>
</dbReference>
<dbReference type="STRING" id="1562970.ING2E5B_1004"/>